<dbReference type="RefSeq" id="WP_108184750.1">
    <property type="nucleotide sequence ID" value="NZ_JAEKCZ010000026.1"/>
</dbReference>
<dbReference type="EMBL" id="JAEKCZ010000026">
    <property type="protein sequence ID" value="MBJ2259167.1"/>
    <property type="molecule type" value="Genomic_DNA"/>
</dbReference>
<dbReference type="Proteomes" id="UP000658390">
    <property type="component" value="Unassembled WGS sequence"/>
</dbReference>
<proteinExistence type="predicted"/>
<name>A0A8I1FVV5_9PSED</name>
<evidence type="ECO:0000313" key="2">
    <source>
        <dbReference type="Proteomes" id="UP000658390"/>
    </source>
</evidence>
<accession>A0A8I1FVV5</accession>
<gene>
    <name evidence="1" type="ORF">JFT45_21950</name>
</gene>
<protein>
    <submittedName>
        <fullName evidence="1">Uncharacterized protein</fullName>
    </submittedName>
</protein>
<evidence type="ECO:0000313" key="1">
    <source>
        <dbReference type="EMBL" id="MBJ2259167.1"/>
    </source>
</evidence>
<organism evidence="1 2">
    <name type="scientific">Pseudomonas psychrophila</name>
    <dbReference type="NCBI Taxonomy" id="122355"/>
    <lineage>
        <taxon>Bacteria</taxon>
        <taxon>Pseudomonadati</taxon>
        <taxon>Pseudomonadota</taxon>
        <taxon>Gammaproteobacteria</taxon>
        <taxon>Pseudomonadales</taxon>
        <taxon>Pseudomonadaceae</taxon>
        <taxon>Pseudomonas</taxon>
    </lineage>
</organism>
<comment type="caution">
    <text evidence="1">The sequence shown here is derived from an EMBL/GenBank/DDBJ whole genome shotgun (WGS) entry which is preliminary data.</text>
</comment>
<reference evidence="1" key="1">
    <citation type="submission" date="2020-12" db="EMBL/GenBank/DDBJ databases">
        <title>Antibiotic resistance and phylogeny of Pseudomonas spp. isolated over three decades from chicken meat in the Norwegian food chain.</title>
        <authorList>
            <person name="Moen B."/>
        </authorList>
    </citation>
    <scope>NUCLEOTIDE SEQUENCE</scope>
    <source>
        <strain evidence="1">MF6762</strain>
    </source>
</reference>
<dbReference type="AlphaFoldDB" id="A0A8I1FVV5"/>
<sequence length="87" mass="9375">MTDLETTIIEQARHELQNLRRALLMPVGDDRIATLASSFWMLSGLTMLASLENSGLSKKAAEELHTLDREAGQAIAAAGLLGAIRKA</sequence>